<proteinExistence type="predicted"/>
<dbReference type="STRING" id="536019.Mesop_3689"/>
<keyword evidence="1" id="KW-1133">Transmembrane helix</keyword>
<dbReference type="EMBL" id="CP002279">
    <property type="protein sequence ID" value="AEH88131.1"/>
    <property type="molecule type" value="Genomic_DNA"/>
</dbReference>
<dbReference type="RefSeq" id="WP_013894816.1">
    <property type="nucleotide sequence ID" value="NC_015675.1"/>
</dbReference>
<evidence type="ECO:0000313" key="3">
    <source>
        <dbReference type="Proteomes" id="UP000001623"/>
    </source>
</evidence>
<dbReference type="Proteomes" id="UP000001623">
    <property type="component" value="Chromosome"/>
</dbReference>
<sequence>MSNFAILAVGAALGVLLAWLGLRKAPPSSPNFSKHTKWNGVPLSVGERQMREVLLRNLSLADYPHLGVVLYGLLGAFLALYFFGSGEWVH</sequence>
<accession>F7XZR7</accession>
<dbReference type="KEGG" id="mop:Mesop_3689"/>
<evidence type="ECO:0000256" key="1">
    <source>
        <dbReference type="SAM" id="Phobius"/>
    </source>
</evidence>
<dbReference type="AlphaFoldDB" id="F7XZR7"/>
<reference evidence="2 3" key="1">
    <citation type="submission" date="2010-10" db="EMBL/GenBank/DDBJ databases">
        <title>Complete sequence of Mesorhizobium opportunistum WSM2075.</title>
        <authorList>
            <consortium name="US DOE Joint Genome Institute"/>
            <person name="Lucas S."/>
            <person name="Copeland A."/>
            <person name="Lapidus A."/>
            <person name="Cheng J.-F."/>
            <person name="Bruce D."/>
            <person name="Goodwin L."/>
            <person name="Pitluck S."/>
            <person name="Chertkov O."/>
            <person name="Misra M."/>
            <person name="Detter J.C."/>
            <person name="Han C."/>
            <person name="Tapia R."/>
            <person name="Land M."/>
            <person name="Hauser L."/>
            <person name="Kyrpides N."/>
            <person name="Ovchinnikova G."/>
            <person name="Mavrommatis K.M."/>
            <person name="Tiwari R.P."/>
            <person name="Howieson J.G."/>
            <person name="O'Hara G.W."/>
            <person name="Nandasena K.G."/>
            <person name="Woyke T."/>
        </authorList>
    </citation>
    <scope>NUCLEOTIDE SEQUENCE [LARGE SCALE GENOMIC DNA]</scope>
    <source>
        <strain evidence="3">LMG 24607 / HAMBI 3007 / WSM2075</strain>
    </source>
</reference>
<evidence type="ECO:0000313" key="2">
    <source>
        <dbReference type="EMBL" id="AEH88131.1"/>
    </source>
</evidence>
<keyword evidence="1" id="KW-0472">Membrane</keyword>
<protein>
    <submittedName>
        <fullName evidence="2">Major facilitator superfamily transporter</fullName>
    </submittedName>
</protein>
<gene>
    <name evidence="2" type="ordered locus">Mesop_3689</name>
</gene>
<name>F7XZR7_MESOW</name>
<keyword evidence="1" id="KW-0812">Transmembrane</keyword>
<dbReference type="HOGENOM" id="CLU_2437392_0_0_5"/>
<feature type="transmembrane region" description="Helical" evidence="1">
    <location>
        <begin position="63"/>
        <end position="83"/>
    </location>
</feature>
<organism evidence="2 3">
    <name type="scientific">Mesorhizobium opportunistum (strain LMG 24607 / HAMBI 3007 / WSM2075)</name>
    <dbReference type="NCBI Taxonomy" id="536019"/>
    <lineage>
        <taxon>Bacteria</taxon>
        <taxon>Pseudomonadati</taxon>
        <taxon>Pseudomonadota</taxon>
        <taxon>Alphaproteobacteria</taxon>
        <taxon>Hyphomicrobiales</taxon>
        <taxon>Phyllobacteriaceae</taxon>
        <taxon>Mesorhizobium</taxon>
    </lineage>
</organism>